<gene>
    <name evidence="1" type="ORF">THIOM_005345</name>
</gene>
<dbReference type="EMBL" id="LUTY01002970">
    <property type="protein sequence ID" value="OAD19046.1"/>
    <property type="molecule type" value="Genomic_DNA"/>
</dbReference>
<keyword evidence="2" id="KW-1185">Reference proteome</keyword>
<evidence type="ECO:0000313" key="1">
    <source>
        <dbReference type="EMBL" id="OAD19046.1"/>
    </source>
</evidence>
<evidence type="ECO:0000313" key="2">
    <source>
        <dbReference type="Proteomes" id="UP000076962"/>
    </source>
</evidence>
<reference evidence="1 2" key="1">
    <citation type="submission" date="2016-05" db="EMBL/GenBank/DDBJ databases">
        <title>Single-cell genome of chain-forming Candidatus Thiomargarita nelsonii and comparison to other large sulfur-oxidizing bacteria.</title>
        <authorList>
            <person name="Winkel M."/>
            <person name="Salman V."/>
            <person name="Woyke T."/>
            <person name="Schulz-Vogt H."/>
            <person name="Richter M."/>
            <person name="Flood B."/>
            <person name="Bailey J."/>
            <person name="Amann R."/>
            <person name="Mussmann M."/>
        </authorList>
    </citation>
    <scope>NUCLEOTIDE SEQUENCE [LARGE SCALE GENOMIC DNA]</scope>
    <source>
        <strain evidence="1 2">THI036</strain>
    </source>
</reference>
<proteinExistence type="predicted"/>
<protein>
    <submittedName>
        <fullName evidence="1">Uncharacterized protein</fullName>
    </submittedName>
</protein>
<dbReference type="Proteomes" id="UP000076962">
    <property type="component" value="Unassembled WGS sequence"/>
</dbReference>
<name>A0A176RTK3_9GAMM</name>
<organism evidence="1 2">
    <name type="scientific">Candidatus Thiomargarita nelsonii</name>
    <dbReference type="NCBI Taxonomy" id="1003181"/>
    <lineage>
        <taxon>Bacteria</taxon>
        <taxon>Pseudomonadati</taxon>
        <taxon>Pseudomonadota</taxon>
        <taxon>Gammaproteobacteria</taxon>
        <taxon>Thiotrichales</taxon>
        <taxon>Thiotrichaceae</taxon>
        <taxon>Thiomargarita</taxon>
    </lineage>
</organism>
<dbReference type="AlphaFoldDB" id="A0A176RTK3"/>
<accession>A0A176RTK3</accession>
<comment type="caution">
    <text evidence="1">The sequence shown here is derived from an EMBL/GenBank/DDBJ whole genome shotgun (WGS) entry which is preliminary data.</text>
</comment>
<sequence>MRQFHSYGHCKTHFCVQRQALIAQGVEQLIGNPEDGGHYFTIWA</sequence>